<evidence type="ECO:0000259" key="6">
    <source>
        <dbReference type="Pfam" id="PF25944"/>
    </source>
</evidence>
<evidence type="ECO:0000259" key="5">
    <source>
        <dbReference type="Pfam" id="PF25917"/>
    </source>
</evidence>
<dbReference type="RefSeq" id="WP_239797413.1">
    <property type="nucleotide sequence ID" value="NZ_OU912926.1"/>
</dbReference>
<keyword evidence="9" id="KW-1185">Reference proteome</keyword>
<evidence type="ECO:0000259" key="4">
    <source>
        <dbReference type="Pfam" id="PF25876"/>
    </source>
</evidence>
<dbReference type="InterPro" id="IPR058626">
    <property type="entry name" value="MdtA-like_b-barrel"/>
</dbReference>
<feature type="domain" description="Multidrug resistance protein MdtA-like C-terminal permuted SH3" evidence="7">
    <location>
        <begin position="276"/>
        <end position="336"/>
    </location>
</feature>
<dbReference type="SUPFAM" id="SSF111369">
    <property type="entry name" value="HlyD-like secretion proteins"/>
    <property type="match status" value="1"/>
</dbReference>
<dbReference type="InterPro" id="IPR058624">
    <property type="entry name" value="MdtA-like_HH"/>
</dbReference>
<feature type="domain" description="Multidrug resistance protein MdtA-like alpha-helical hairpin" evidence="4">
    <location>
        <begin position="96"/>
        <end position="150"/>
    </location>
</feature>
<feature type="chain" id="PRO_5045822411" evidence="3">
    <location>
        <begin position="24"/>
        <end position="364"/>
    </location>
</feature>
<dbReference type="InterPro" id="IPR006143">
    <property type="entry name" value="RND_pump_MFP"/>
</dbReference>
<feature type="domain" description="Multidrug resistance protein MdtA-like beta-barrel" evidence="6">
    <location>
        <begin position="192"/>
        <end position="270"/>
    </location>
</feature>
<gene>
    <name evidence="8" type="ORF">NTG6680_2412</name>
</gene>
<dbReference type="Gene3D" id="2.40.420.20">
    <property type="match status" value="1"/>
</dbReference>
<dbReference type="Gene3D" id="2.40.30.170">
    <property type="match status" value="1"/>
</dbReference>
<dbReference type="EMBL" id="OU912926">
    <property type="protein sequence ID" value="CAG9933661.1"/>
    <property type="molecule type" value="Genomic_DNA"/>
</dbReference>
<evidence type="ECO:0000313" key="9">
    <source>
        <dbReference type="Proteomes" id="UP000839052"/>
    </source>
</evidence>
<sequence>MITKSSVVLGLIATLLLSGCHLKAETETHEEMPKYGATTPFREDTFVMKDYVCQIQAIRHIDVRSLEKGYLQDIFVDEGQLIKKGQPMFKIMPNIYQAELLKAQAEAQNMNIEYLNTKGLADKNIVSTNELALAKAKLDKAKAEVKMAETRLGFTDIKAPFEGIMDHLVVRVGSLLDEGAVLTTLSDVSQLWVYFNVPEAQYLNFKTQKKDKIGEEVQLRMADGEIFNQKGVIEAIVGDFNNTSGNIQFRALFANPDKILRHGETGTILMAKPYPNAMLIPQKATFEIMDKTYVYVINKEEKVEQRLIHIEAELPQLFIVKDGLNDTDRILLEGIRKVRPGEKVKIDLRPPQKVRSELKKLYTE</sequence>
<dbReference type="Pfam" id="PF25967">
    <property type="entry name" value="RND-MFP_C"/>
    <property type="match status" value="1"/>
</dbReference>
<dbReference type="NCBIfam" id="TIGR01730">
    <property type="entry name" value="RND_mfp"/>
    <property type="match status" value="1"/>
</dbReference>
<dbReference type="InterPro" id="IPR058625">
    <property type="entry name" value="MdtA-like_BSH"/>
</dbReference>
<dbReference type="Gene3D" id="2.40.50.100">
    <property type="match status" value="1"/>
</dbReference>
<evidence type="ECO:0000259" key="7">
    <source>
        <dbReference type="Pfam" id="PF25967"/>
    </source>
</evidence>
<feature type="signal peptide" evidence="3">
    <location>
        <begin position="1"/>
        <end position="23"/>
    </location>
</feature>
<feature type="domain" description="Multidrug resistance protein MdtA-like barrel-sandwich hybrid" evidence="5">
    <location>
        <begin position="59"/>
        <end position="180"/>
    </location>
</feature>
<name>A0ABM8Z1H5_9PROT</name>
<organism evidence="8 9">
    <name type="scientific">Candidatus Nitrotoga arctica</name>
    <dbReference type="NCBI Taxonomy" id="453162"/>
    <lineage>
        <taxon>Bacteria</taxon>
        <taxon>Pseudomonadati</taxon>
        <taxon>Pseudomonadota</taxon>
        <taxon>Betaproteobacteria</taxon>
        <taxon>Nitrosomonadales</taxon>
        <taxon>Gallionellaceae</taxon>
        <taxon>Candidatus Nitrotoga</taxon>
    </lineage>
</organism>
<evidence type="ECO:0000256" key="1">
    <source>
        <dbReference type="ARBA" id="ARBA00004196"/>
    </source>
</evidence>
<dbReference type="PANTHER" id="PTHR30158">
    <property type="entry name" value="ACRA/E-RELATED COMPONENT OF DRUG EFFLUX TRANSPORTER"/>
    <property type="match status" value="1"/>
</dbReference>
<keyword evidence="3" id="KW-0732">Signal</keyword>
<dbReference type="Gene3D" id="1.10.287.470">
    <property type="entry name" value="Helix hairpin bin"/>
    <property type="match status" value="1"/>
</dbReference>
<accession>A0ABM8Z1H5</accession>
<reference evidence="8 9" key="1">
    <citation type="submission" date="2021-10" db="EMBL/GenBank/DDBJ databases">
        <authorList>
            <person name="Koch H."/>
        </authorList>
    </citation>
    <scope>NUCLEOTIDE SEQUENCE [LARGE SCALE GENOMIC DNA]</scope>
    <source>
        <strain evidence="8">6680</strain>
    </source>
</reference>
<evidence type="ECO:0000313" key="8">
    <source>
        <dbReference type="EMBL" id="CAG9933661.1"/>
    </source>
</evidence>
<evidence type="ECO:0000256" key="2">
    <source>
        <dbReference type="ARBA" id="ARBA00009477"/>
    </source>
</evidence>
<evidence type="ECO:0000256" key="3">
    <source>
        <dbReference type="SAM" id="SignalP"/>
    </source>
</evidence>
<comment type="similarity">
    <text evidence="2">Belongs to the membrane fusion protein (MFP) (TC 8.A.1) family.</text>
</comment>
<dbReference type="InterPro" id="IPR058627">
    <property type="entry name" value="MdtA-like_C"/>
</dbReference>
<dbReference type="Pfam" id="PF25944">
    <property type="entry name" value="Beta-barrel_RND"/>
    <property type="match status" value="1"/>
</dbReference>
<protein>
    <submittedName>
        <fullName evidence="8">Membrane fusion protein, multidrug efflux system</fullName>
    </submittedName>
</protein>
<dbReference type="Pfam" id="PF25917">
    <property type="entry name" value="BSH_RND"/>
    <property type="match status" value="1"/>
</dbReference>
<dbReference type="PANTHER" id="PTHR30158:SF23">
    <property type="entry name" value="MULTIDRUG RESISTANCE PROTEIN MEXA"/>
    <property type="match status" value="1"/>
</dbReference>
<dbReference type="Proteomes" id="UP000839052">
    <property type="component" value="Chromosome"/>
</dbReference>
<dbReference type="Pfam" id="PF25876">
    <property type="entry name" value="HH_MFP_RND"/>
    <property type="match status" value="1"/>
</dbReference>
<proteinExistence type="inferred from homology"/>
<comment type="subcellular location">
    <subcellularLocation>
        <location evidence="1">Cell envelope</location>
    </subcellularLocation>
</comment>
<dbReference type="PROSITE" id="PS51257">
    <property type="entry name" value="PROKAR_LIPOPROTEIN"/>
    <property type="match status" value="1"/>
</dbReference>